<dbReference type="Proteomes" id="UP000247810">
    <property type="component" value="Unassembled WGS sequence"/>
</dbReference>
<dbReference type="STRING" id="1448320.A0A319D0U2"/>
<proteinExistence type="predicted"/>
<accession>A0A319D0U2</accession>
<evidence type="ECO:0000313" key="2">
    <source>
        <dbReference type="Proteomes" id="UP000247810"/>
    </source>
</evidence>
<reference evidence="1 2" key="1">
    <citation type="submission" date="2018-02" db="EMBL/GenBank/DDBJ databases">
        <title>The genomes of Aspergillus section Nigri reveals drivers in fungal speciation.</title>
        <authorList>
            <consortium name="DOE Joint Genome Institute"/>
            <person name="Vesth T.C."/>
            <person name="Nybo J."/>
            <person name="Theobald S."/>
            <person name="Brandl J."/>
            <person name="Frisvad J.C."/>
            <person name="Nielsen K.F."/>
            <person name="Lyhne E.K."/>
            <person name="Kogle M.E."/>
            <person name="Kuo A."/>
            <person name="Riley R."/>
            <person name="Clum A."/>
            <person name="Nolan M."/>
            <person name="Lipzen A."/>
            <person name="Salamov A."/>
            <person name="Henrissat B."/>
            <person name="Wiebenga A."/>
            <person name="De vries R.P."/>
            <person name="Grigoriev I.V."/>
            <person name="Mortensen U.H."/>
            <person name="Andersen M.R."/>
            <person name="Baker S.E."/>
        </authorList>
    </citation>
    <scope>NUCLEOTIDE SEQUENCE [LARGE SCALE GENOMIC DNA]</scope>
    <source>
        <strain evidence="1 2">CBS 707.79</strain>
    </source>
</reference>
<dbReference type="AlphaFoldDB" id="A0A319D0U2"/>
<dbReference type="OrthoDB" id="4323953at2759"/>
<evidence type="ECO:0000313" key="1">
    <source>
        <dbReference type="EMBL" id="PYH91195.1"/>
    </source>
</evidence>
<protein>
    <submittedName>
        <fullName evidence="1">Uncharacterized protein</fullName>
    </submittedName>
</protein>
<gene>
    <name evidence="1" type="ORF">BO71DRAFT_421748</name>
</gene>
<dbReference type="VEuPathDB" id="FungiDB:BO71DRAFT_421748"/>
<name>A0A319D0U2_9EURO</name>
<sequence length="445" mass="51280">MCYEILRQPSSFNFGVSINLAIYLYPNDKTMKVYHQNNKVPDTSRLVVGLDGSRTIWPESEDESYYFIVSLRRLQENDDMKDINRLCWLRWSPSLDPGRGNLILLHHDPESNILQRIGVEEQPRYSLHPRIQQFPNEPSSSYTTEAKDNHDRCKVTHRLSFPDTWIKLLQPGHTYDLRWTGEGISHWDWGMQPDMGHEPKWPPVLVPVPLTFTVEKGERPPIPRPATPPPIQASERVPGAPVLSLELSCSPTITLTGRLEVHIRVIYHSLSDSNNTTTIGDENSRPIAFHNHVFNPLNREFRIYRRRCTDQSSPETEEEWEAFYEDIVCHFGIWDNPEKLINVSENPNGRFPTLFPGESWSNSWTMMAEWDLPEDLKPGERLRYQLRGNTLNWWDWGTAEAHTQTIVTLPGSGLEPISHPRDNGGRPNVVVPASNVVECTVIDHE</sequence>
<keyword evidence="2" id="KW-1185">Reference proteome</keyword>
<dbReference type="EMBL" id="KZ825953">
    <property type="protein sequence ID" value="PYH91195.1"/>
    <property type="molecule type" value="Genomic_DNA"/>
</dbReference>
<organism evidence="1 2">
    <name type="scientific">Aspergillus ellipticus CBS 707.79</name>
    <dbReference type="NCBI Taxonomy" id="1448320"/>
    <lineage>
        <taxon>Eukaryota</taxon>
        <taxon>Fungi</taxon>
        <taxon>Dikarya</taxon>
        <taxon>Ascomycota</taxon>
        <taxon>Pezizomycotina</taxon>
        <taxon>Eurotiomycetes</taxon>
        <taxon>Eurotiomycetidae</taxon>
        <taxon>Eurotiales</taxon>
        <taxon>Aspergillaceae</taxon>
        <taxon>Aspergillus</taxon>
        <taxon>Aspergillus subgen. Circumdati</taxon>
    </lineage>
</organism>